<feature type="transmembrane region" description="Helical" evidence="1">
    <location>
        <begin position="56"/>
        <end position="79"/>
    </location>
</feature>
<evidence type="ECO:0000256" key="1">
    <source>
        <dbReference type="SAM" id="Phobius"/>
    </source>
</evidence>
<keyword evidence="1" id="KW-0472">Membrane</keyword>
<dbReference type="Proteomes" id="UP000241890">
    <property type="component" value="Unassembled WGS sequence"/>
</dbReference>
<evidence type="ECO:0000313" key="3">
    <source>
        <dbReference type="Proteomes" id="UP000241890"/>
    </source>
</evidence>
<name>A0A2R5GIF4_9STRA</name>
<keyword evidence="1" id="KW-1133">Transmembrane helix</keyword>
<organism evidence="2 3">
    <name type="scientific">Hondaea fermentalgiana</name>
    <dbReference type="NCBI Taxonomy" id="2315210"/>
    <lineage>
        <taxon>Eukaryota</taxon>
        <taxon>Sar</taxon>
        <taxon>Stramenopiles</taxon>
        <taxon>Bigyra</taxon>
        <taxon>Labyrinthulomycetes</taxon>
        <taxon>Thraustochytrida</taxon>
        <taxon>Thraustochytriidae</taxon>
        <taxon>Hondaea</taxon>
    </lineage>
</organism>
<sequence length="558" mass="60747">MVLDNMSKGDKMRVYQMVGTIVSGLTCVGAVAYSIVFLTSSDPQLSLSRESAPEGAVYLVLAPVILQILVSILGFLSALRKEREWILAFFGVQIATLVFTMAAFIFVLLMGNGTLSGGTRKLTDAQAGRITLFALTNPETWIEFQDEKIDGSTCCGLEVRSAYNSDEGGYAGLPDFELEDIFSGDACVGSGIEQVIAFKAEWPTFNATVEEAAESELPFQRDRFICFDRAVTAVRRPAFAGGVSVGICVLSSTGALACAAMLLYSIKQVHGGLKPEALYPEDDGLLPSMGNYSCCPVLAEQLDARANDAAALPEHECFVRVSGIVKSLQGKLAVLDGEVELLWQIHALEKKDDMELNEVGRIQRCFGADTVLKREHAYEFDVPHTSAESREQWPCGDGDEVFRNAKDECTTGIKSLAFYPSLACIHLTIYFDGLCLEQDGLATGATPLNRRCLRLELVRNPLFPHMRFVANAAVVTRNKLRPLLPRVAASLVSSPSFLLTPELARSWQMGPKPTAVQGVDFSGLFSTDALVLIVFQMRAQLELASIEPSRNKVAPQNT</sequence>
<comment type="caution">
    <text evidence="2">The sequence shown here is derived from an EMBL/GenBank/DDBJ whole genome shotgun (WGS) entry which is preliminary data.</text>
</comment>
<feature type="transmembrane region" description="Helical" evidence="1">
    <location>
        <begin position="86"/>
        <end position="110"/>
    </location>
</feature>
<dbReference type="InParanoid" id="A0A2R5GIF4"/>
<protein>
    <submittedName>
        <fullName evidence="2">Uncharacterized protein</fullName>
    </submittedName>
</protein>
<evidence type="ECO:0000313" key="2">
    <source>
        <dbReference type="EMBL" id="GBG27654.1"/>
    </source>
</evidence>
<dbReference type="EMBL" id="BEYU01000034">
    <property type="protein sequence ID" value="GBG27654.1"/>
    <property type="molecule type" value="Genomic_DNA"/>
</dbReference>
<proteinExistence type="predicted"/>
<feature type="transmembrane region" description="Helical" evidence="1">
    <location>
        <begin position="12"/>
        <end position="36"/>
    </location>
</feature>
<accession>A0A2R5GIF4</accession>
<reference evidence="2 3" key="1">
    <citation type="submission" date="2017-12" db="EMBL/GenBank/DDBJ databases">
        <title>Sequencing, de novo assembly and annotation of complete genome of a new Thraustochytrid species, strain FCC1311.</title>
        <authorList>
            <person name="Sedici K."/>
            <person name="Godart F."/>
            <person name="Aiese Cigliano R."/>
            <person name="Sanseverino W."/>
            <person name="Barakat M."/>
            <person name="Ortet P."/>
            <person name="Marechal E."/>
            <person name="Cagnac O."/>
            <person name="Amato A."/>
        </authorList>
    </citation>
    <scope>NUCLEOTIDE SEQUENCE [LARGE SCALE GENOMIC DNA]</scope>
</reference>
<keyword evidence="1" id="KW-0812">Transmembrane</keyword>
<gene>
    <name evidence="2" type="ORF">FCC1311_038772</name>
</gene>
<dbReference type="AlphaFoldDB" id="A0A2R5GIF4"/>
<keyword evidence="3" id="KW-1185">Reference proteome</keyword>